<proteinExistence type="predicted"/>
<keyword evidence="2" id="KW-1015">Disulfide bond</keyword>
<dbReference type="InterPro" id="IPR051368">
    <property type="entry name" value="SerProtInhib-TIL_Domain"/>
</dbReference>
<name>A0A4Y2DQD4_ARAVE</name>
<organism evidence="4 5">
    <name type="scientific">Araneus ventricosus</name>
    <name type="common">Orbweaver spider</name>
    <name type="synonym">Epeira ventricosa</name>
    <dbReference type="NCBI Taxonomy" id="182803"/>
    <lineage>
        <taxon>Eukaryota</taxon>
        <taxon>Metazoa</taxon>
        <taxon>Ecdysozoa</taxon>
        <taxon>Arthropoda</taxon>
        <taxon>Chelicerata</taxon>
        <taxon>Arachnida</taxon>
        <taxon>Araneae</taxon>
        <taxon>Araneomorphae</taxon>
        <taxon>Entelegynae</taxon>
        <taxon>Araneoidea</taxon>
        <taxon>Araneidae</taxon>
        <taxon>Araneus</taxon>
    </lineage>
</organism>
<sequence length="124" mass="14159">MKNTLCNIPIDPEQDIFSTLSVADTDVKDIPEKCGSNEVYLECSLGCEKTCDEYKNDYIDCPEECVKGCFCKEGFVRGPLRNCIPPRKCNNNDSLEPWFLINSRRKHVETNPPERNDLQSIVHS</sequence>
<accession>A0A4Y2DQD4</accession>
<dbReference type="Pfam" id="PF01826">
    <property type="entry name" value="TIL"/>
    <property type="match status" value="1"/>
</dbReference>
<dbReference type="PANTHER" id="PTHR23259">
    <property type="entry name" value="RIDDLE"/>
    <property type="match status" value="1"/>
</dbReference>
<dbReference type="AlphaFoldDB" id="A0A4Y2DQD4"/>
<dbReference type="EMBL" id="BGPR01000400">
    <property type="protein sequence ID" value="GBM18236.1"/>
    <property type="molecule type" value="Genomic_DNA"/>
</dbReference>
<dbReference type="Gene3D" id="2.10.25.10">
    <property type="entry name" value="Laminin"/>
    <property type="match status" value="1"/>
</dbReference>
<protein>
    <recommendedName>
        <fullName evidence="3">TIL domain-containing protein</fullName>
    </recommendedName>
</protein>
<dbReference type="CDD" id="cd19941">
    <property type="entry name" value="TIL"/>
    <property type="match status" value="1"/>
</dbReference>
<evidence type="ECO:0000313" key="5">
    <source>
        <dbReference type="Proteomes" id="UP000499080"/>
    </source>
</evidence>
<keyword evidence="5" id="KW-1185">Reference proteome</keyword>
<gene>
    <name evidence="4" type="ORF">AVEN_39005_1</name>
</gene>
<dbReference type="InterPro" id="IPR002919">
    <property type="entry name" value="TIL_dom"/>
</dbReference>
<dbReference type="PANTHER" id="PTHR23259:SF69">
    <property type="entry name" value="GEO11767P1-RELATED"/>
    <property type="match status" value="1"/>
</dbReference>
<dbReference type="GO" id="GO:0030414">
    <property type="term" value="F:peptidase inhibitor activity"/>
    <property type="evidence" value="ECO:0007669"/>
    <property type="project" value="UniProtKB-KW"/>
</dbReference>
<dbReference type="SUPFAM" id="SSF57567">
    <property type="entry name" value="Serine protease inhibitors"/>
    <property type="match status" value="1"/>
</dbReference>
<evidence type="ECO:0000259" key="3">
    <source>
        <dbReference type="Pfam" id="PF01826"/>
    </source>
</evidence>
<evidence type="ECO:0000256" key="2">
    <source>
        <dbReference type="ARBA" id="ARBA00023157"/>
    </source>
</evidence>
<dbReference type="InterPro" id="IPR036084">
    <property type="entry name" value="Ser_inhib-like_sf"/>
</dbReference>
<comment type="caution">
    <text evidence="4">The sequence shown here is derived from an EMBL/GenBank/DDBJ whole genome shotgun (WGS) entry which is preliminary data.</text>
</comment>
<evidence type="ECO:0000313" key="4">
    <source>
        <dbReference type="EMBL" id="GBM18236.1"/>
    </source>
</evidence>
<reference evidence="4 5" key="1">
    <citation type="journal article" date="2019" name="Sci. Rep.">
        <title>Orb-weaving spider Araneus ventricosus genome elucidates the spidroin gene catalogue.</title>
        <authorList>
            <person name="Kono N."/>
            <person name="Nakamura H."/>
            <person name="Ohtoshi R."/>
            <person name="Moran D.A.P."/>
            <person name="Shinohara A."/>
            <person name="Yoshida Y."/>
            <person name="Fujiwara M."/>
            <person name="Mori M."/>
            <person name="Tomita M."/>
            <person name="Arakawa K."/>
        </authorList>
    </citation>
    <scope>NUCLEOTIDE SEQUENCE [LARGE SCALE GENOMIC DNA]</scope>
</reference>
<evidence type="ECO:0000256" key="1">
    <source>
        <dbReference type="ARBA" id="ARBA00022690"/>
    </source>
</evidence>
<dbReference type="OrthoDB" id="6412836at2759"/>
<keyword evidence="1" id="KW-0646">Protease inhibitor</keyword>
<dbReference type="Proteomes" id="UP000499080">
    <property type="component" value="Unassembled WGS sequence"/>
</dbReference>
<feature type="domain" description="TIL" evidence="3">
    <location>
        <begin position="34"/>
        <end position="89"/>
    </location>
</feature>